<dbReference type="Gene3D" id="2.60.40.10">
    <property type="entry name" value="Immunoglobulins"/>
    <property type="match status" value="1"/>
</dbReference>
<dbReference type="OrthoDB" id="121544at2"/>
<comment type="caution">
    <text evidence="3">The sequence shown here is derived from an EMBL/GenBank/DDBJ whole genome shotgun (WGS) entry which is preliminary data.</text>
</comment>
<evidence type="ECO:0000256" key="1">
    <source>
        <dbReference type="SAM" id="SignalP"/>
    </source>
</evidence>
<dbReference type="Proteomes" id="UP000248259">
    <property type="component" value="Unassembled WGS sequence"/>
</dbReference>
<dbReference type="SUPFAM" id="SSF49478">
    <property type="entry name" value="Cna protein B-type domain"/>
    <property type="match status" value="1"/>
</dbReference>
<feature type="chain" id="PRO_5016266933" description="SPOR domain-containing protein" evidence="1">
    <location>
        <begin position="42"/>
        <end position="1038"/>
    </location>
</feature>
<dbReference type="AlphaFoldDB" id="A0A323UX98"/>
<dbReference type="InterPro" id="IPR013783">
    <property type="entry name" value="Ig-like_fold"/>
</dbReference>
<gene>
    <name evidence="3" type="ORF">DNK49_08060</name>
</gene>
<proteinExistence type="predicted"/>
<dbReference type="EMBL" id="QKOE01000004">
    <property type="protein sequence ID" value="PZA17179.1"/>
    <property type="molecule type" value="Genomic_DNA"/>
</dbReference>
<feature type="signal peptide" evidence="1">
    <location>
        <begin position="1"/>
        <end position="41"/>
    </location>
</feature>
<feature type="domain" description="SPOR" evidence="2">
    <location>
        <begin position="954"/>
        <end position="1038"/>
    </location>
</feature>
<keyword evidence="1" id="KW-0732">Signal</keyword>
<reference evidence="3 4" key="1">
    <citation type="submission" date="2018-06" db="EMBL/GenBank/DDBJ databases">
        <title>Azoarcus communis strain SWub3 genome.</title>
        <authorList>
            <person name="Zorraquino Salvo V."/>
            <person name="Toubiana D."/>
            <person name="Blumwald E."/>
        </authorList>
    </citation>
    <scope>NUCLEOTIDE SEQUENCE [LARGE SCALE GENOMIC DNA]</scope>
    <source>
        <strain evidence="3 4">SWub3</strain>
    </source>
</reference>
<organism evidence="3 4">
    <name type="scientific">Parazoarcus communis SWub3 = DSM 12120</name>
    <dbReference type="NCBI Taxonomy" id="1121029"/>
    <lineage>
        <taxon>Bacteria</taxon>
        <taxon>Pseudomonadati</taxon>
        <taxon>Pseudomonadota</taxon>
        <taxon>Betaproteobacteria</taxon>
        <taxon>Rhodocyclales</taxon>
        <taxon>Zoogloeaceae</taxon>
        <taxon>Parazoarcus</taxon>
    </lineage>
</organism>
<dbReference type="RefSeq" id="WP_110523823.1">
    <property type="nucleotide sequence ID" value="NZ_QKOE01000004.1"/>
</dbReference>
<protein>
    <recommendedName>
        <fullName evidence="2">SPOR domain-containing protein</fullName>
    </recommendedName>
</protein>
<dbReference type="PROSITE" id="PS51724">
    <property type="entry name" value="SPOR"/>
    <property type="match status" value="1"/>
</dbReference>
<evidence type="ECO:0000313" key="4">
    <source>
        <dbReference type="Proteomes" id="UP000248259"/>
    </source>
</evidence>
<evidence type="ECO:0000313" key="3">
    <source>
        <dbReference type="EMBL" id="PZA17179.1"/>
    </source>
</evidence>
<accession>A0A323UX98</accession>
<name>A0A323UX98_9RHOO</name>
<dbReference type="GO" id="GO:0042834">
    <property type="term" value="F:peptidoglycan binding"/>
    <property type="evidence" value="ECO:0007669"/>
    <property type="project" value="InterPro"/>
</dbReference>
<sequence>MNSLYRRGTAFCGQGRISSRLRLALCCALACASFTATPAHSAVFSEDDLLLLDVMLERQRLATSITAYNHNGALLVSLAEMGGALEFPIDVNVAAGRASGYFINPQRRFELSLSTSSVEVDGKRFSYSADEVVVQGDSIFVAITTLARWFPVDFELQMRSLSIAVAPRESLPVQAREQRRREAGQISMVGPATLPPVNNDYRLLGPHALDLGVGYSIRRNQRGDQPTTGLTYSALLAGDVAYMDSRIYLGGDKNDALTNFRASLSRSDLNGPLGLRYVEIGDILPPQVSGVVGGSVERGLLIQGGGSATGRDDLIDGDQIRIAGDALEGWDVELFQNGMRIGFQTVGLNGRYSFENIEPLAGENDFELVFYGPNGEQRREKVTRYSGLTPDQPGSVRYQFSVSQKGQQLYDPQEDDYLNQQQDLISNRGSLRMAAGVDVRVLSRLSLRAAWNSVEVNDKRLNYYTLGARAGLGPSTFGIDATRDPYGGTRWDASLQLPAGLDIWGFDTRFVHSQYLNFVPEDENDTEQLNLNSRTGVTITGPIGPVATRFSAFHNRASDYSYNVYTAGFTSHLKGVHFGSNLNYEQFGKDSSGFREEDRVTGNVFFTSRSGPISLRGGANYTISPVSEFNRYYIDSNLRVARDMSMTFGLSYDPLREITRYTAGLNWHMPQVILSPRLNYDSDGEYSGFLYATLSMGPRPDRTGVMFSSRSLANNGAVMARVFLDKDGNGVFSSGDQVLQGVKVLAPQAGRTATTDAEGVAQLTALSADRPTDIMIDPASLPSTSMVAAHGGNSVQARATTTTLVDFPIMLTGEIEGRVLSQRNGGRAPMAGALVELLDPQGQVVAFKASAHDGFFVFEGVPFGNYTVTLGGTRRTQVEAKRVSLSETRSDLRGVDLLVRDVASAAPPAASIQPVSAPPVPPVAVVPPLPSPQASVRPAVQEPVRVPTQPAAPRAGSDGRLVQLGAFSSAENAQTELNRLVGRGVLQANQATILASDSTERGILHRIVLSPGSGSAESACRTIKVRGGACISIDPKVL</sequence>
<keyword evidence="4" id="KW-1185">Reference proteome</keyword>
<dbReference type="InterPro" id="IPR007730">
    <property type="entry name" value="SPOR-like_dom"/>
</dbReference>
<evidence type="ECO:0000259" key="2">
    <source>
        <dbReference type="PROSITE" id="PS51724"/>
    </source>
</evidence>